<proteinExistence type="predicted"/>
<accession>A0A034VT56</accession>
<dbReference type="AlphaFoldDB" id="A0A034VT56"/>
<reference evidence="1" key="1">
    <citation type="journal article" date="2014" name="BMC Genomics">
        <title>Characterizing the developmental transcriptome of the oriental fruit fly, Bactrocera dorsalis (Diptera: Tephritidae) through comparative genomic analysis with Drosophila melanogaster utilizing modENCODE datasets.</title>
        <authorList>
            <person name="Geib S.M."/>
            <person name="Calla B."/>
            <person name="Hall B."/>
            <person name="Hou S."/>
            <person name="Manoukis N.C."/>
        </authorList>
    </citation>
    <scope>NUCLEOTIDE SEQUENCE</scope>
    <source>
        <strain evidence="1">Punador</strain>
    </source>
</reference>
<organism evidence="1">
    <name type="scientific">Bactrocera dorsalis</name>
    <name type="common">Oriental fruit fly</name>
    <name type="synonym">Dacus dorsalis</name>
    <dbReference type="NCBI Taxonomy" id="27457"/>
    <lineage>
        <taxon>Eukaryota</taxon>
        <taxon>Metazoa</taxon>
        <taxon>Ecdysozoa</taxon>
        <taxon>Arthropoda</taxon>
        <taxon>Hexapoda</taxon>
        <taxon>Insecta</taxon>
        <taxon>Pterygota</taxon>
        <taxon>Neoptera</taxon>
        <taxon>Endopterygota</taxon>
        <taxon>Diptera</taxon>
        <taxon>Brachycera</taxon>
        <taxon>Muscomorpha</taxon>
        <taxon>Tephritoidea</taxon>
        <taxon>Tephritidae</taxon>
        <taxon>Bactrocera</taxon>
        <taxon>Bactrocera</taxon>
    </lineage>
</organism>
<protein>
    <submittedName>
        <fullName evidence="1">Uncharacterized protein</fullName>
    </submittedName>
</protein>
<name>A0A034VT56_BACDO</name>
<evidence type="ECO:0000313" key="1">
    <source>
        <dbReference type="EMBL" id="JAC45020.1"/>
    </source>
</evidence>
<sequence length="144" mass="16400">MSILEIHLVAAAVERLHLLLPLHELLHGQLQEIAESENDHCRQNERCAACPEWLCVSNEKDYGNEQQHDGHDGCYWLVGAEGKTELNMCKTSEARLSMNRLLAISSRQIMCFDKNFIKKKGNDNHKCVRLTRNKFGKALVALTN</sequence>
<dbReference type="EMBL" id="GAKP01013932">
    <property type="protein sequence ID" value="JAC45020.1"/>
    <property type="molecule type" value="Transcribed_RNA"/>
</dbReference>